<organism evidence="2 3">
    <name type="scientific">Phytophthora megakarya</name>
    <dbReference type="NCBI Taxonomy" id="4795"/>
    <lineage>
        <taxon>Eukaryota</taxon>
        <taxon>Sar</taxon>
        <taxon>Stramenopiles</taxon>
        <taxon>Oomycota</taxon>
        <taxon>Peronosporomycetes</taxon>
        <taxon>Peronosporales</taxon>
        <taxon>Peronosporaceae</taxon>
        <taxon>Phytophthora</taxon>
    </lineage>
</organism>
<gene>
    <name evidence="2" type="ORF">PHMEG_00021250</name>
</gene>
<reference evidence="3" key="1">
    <citation type="submission" date="2017-03" db="EMBL/GenBank/DDBJ databases">
        <title>Phytopthora megakarya and P. palmivora, two closely related causual agents of cacao black pod achieved similar genome size and gene model numbers by different mechanisms.</title>
        <authorList>
            <person name="Ali S."/>
            <person name="Shao J."/>
            <person name="Larry D.J."/>
            <person name="Kronmiller B."/>
            <person name="Shen D."/>
            <person name="Strem M.D."/>
            <person name="Melnick R.L."/>
            <person name="Guiltinan M.J."/>
            <person name="Tyler B.M."/>
            <person name="Meinhardt L.W."/>
            <person name="Bailey B.A."/>
        </authorList>
    </citation>
    <scope>NUCLEOTIDE SEQUENCE [LARGE SCALE GENOMIC DNA]</scope>
    <source>
        <strain evidence="3">zdho120</strain>
    </source>
</reference>
<dbReference type="EMBL" id="NBNE01003941">
    <property type="protein sequence ID" value="OWZ06489.1"/>
    <property type="molecule type" value="Genomic_DNA"/>
</dbReference>
<dbReference type="AlphaFoldDB" id="A0A225VN88"/>
<comment type="caution">
    <text evidence="2">The sequence shown here is derived from an EMBL/GenBank/DDBJ whole genome shotgun (WGS) entry which is preliminary data.</text>
</comment>
<proteinExistence type="predicted"/>
<feature type="signal peptide" evidence="1">
    <location>
        <begin position="1"/>
        <end position="23"/>
    </location>
</feature>
<name>A0A225VN88_9STRA</name>
<sequence>MRFSFFLALLVATFIACANLARAENFHGLRDGARHLQAAAPIKSAKNVASFAEKWRGDAIITKAVNRIKAAQKAIRGAINLAIVSKQGIKIRDDAIAKYSATLATAAKMNPKSWPKLRTFVKITLGATVGGLAIYGAYKLMTKDSAAAATTTTAGSA</sequence>
<feature type="chain" id="PRO_5013393496" evidence="1">
    <location>
        <begin position="24"/>
        <end position="157"/>
    </location>
</feature>
<keyword evidence="3" id="KW-1185">Reference proteome</keyword>
<keyword evidence="1" id="KW-0732">Signal</keyword>
<evidence type="ECO:0000313" key="2">
    <source>
        <dbReference type="EMBL" id="OWZ06489.1"/>
    </source>
</evidence>
<evidence type="ECO:0000313" key="3">
    <source>
        <dbReference type="Proteomes" id="UP000198211"/>
    </source>
</evidence>
<evidence type="ECO:0000256" key="1">
    <source>
        <dbReference type="SAM" id="SignalP"/>
    </source>
</evidence>
<dbReference type="PROSITE" id="PS51257">
    <property type="entry name" value="PROKAR_LIPOPROTEIN"/>
    <property type="match status" value="1"/>
</dbReference>
<protein>
    <submittedName>
        <fullName evidence="2">RxLR effector protein</fullName>
    </submittedName>
</protein>
<accession>A0A225VN88</accession>
<dbReference type="Proteomes" id="UP000198211">
    <property type="component" value="Unassembled WGS sequence"/>
</dbReference>
<dbReference type="OrthoDB" id="128635at2759"/>